<comment type="subunit">
    <text evidence="10">Interacts with CCP110 and CEP97. Interacts with ARMC9, TOGARAM1, CCDC66 and CSPP1.</text>
</comment>
<dbReference type="SUPFAM" id="SSF48371">
    <property type="entry name" value="ARM repeat"/>
    <property type="match status" value="1"/>
</dbReference>
<comment type="subcellular location">
    <subcellularLocation>
        <location evidence="2">Cell projection</location>
        <location evidence="2">Cilium</location>
    </subcellularLocation>
    <subcellularLocation>
        <location evidence="1">Cytoplasm</location>
        <location evidence="1">Cytoskeleton</location>
        <location evidence="1">Microtubule organizing center</location>
        <location evidence="1">Centrosome</location>
        <location evidence="1">Centriole</location>
    </subcellularLocation>
    <subcellularLocation>
        <location evidence="3">Cytoplasm</location>
        <location evidence="3">Cytoskeleton</location>
        <location evidence="3">Spindle pole</location>
    </subcellularLocation>
</comment>
<feature type="non-terminal residue" evidence="15">
    <location>
        <position position="940"/>
    </location>
</feature>
<keyword evidence="4" id="KW-0963">Cytoplasm</keyword>
<protein>
    <recommendedName>
        <fullName evidence="11">Centrosomal protein of 104 kDa</fullName>
    </recommendedName>
</protein>
<evidence type="ECO:0000256" key="8">
    <source>
        <dbReference type="ARBA" id="ARBA00023273"/>
    </source>
</evidence>
<comment type="caution">
    <text evidence="15">The sequence shown here is derived from an EMBL/GenBank/DDBJ whole genome shotgun (WGS) entry which is preliminary data.</text>
</comment>
<gene>
    <name evidence="15" type="primary">Cep104</name>
    <name evidence="15" type="ORF">PHANIT_R00443</name>
</gene>
<dbReference type="Proteomes" id="UP000579685">
    <property type="component" value="Unassembled WGS sequence"/>
</dbReference>
<evidence type="ECO:0000313" key="16">
    <source>
        <dbReference type="Proteomes" id="UP000579685"/>
    </source>
</evidence>
<evidence type="ECO:0000313" key="15">
    <source>
        <dbReference type="EMBL" id="NXO65970.1"/>
    </source>
</evidence>
<accession>A0A7L1TZ88</accession>
<dbReference type="Gene3D" id="1.25.10.10">
    <property type="entry name" value="Leucine-rich Repeat Variant"/>
    <property type="match status" value="1"/>
</dbReference>
<feature type="region of interest" description="Disordered" evidence="12">
    <location>
        <begin position="904"/>
        <end position="940"/>
    </location>
</feature>
<keyword evidence="5" id="KW-0677">Repeat</keyword>
<keyword evidence="7" id="KW-0206">Cytoskeleton</keyword>
<dbReference type="InterPro" id="IPR052607">
    <property type="entry name" value="CEP104-like"/>
</dbReference>
<dbReference type="GO" id="GO:0000922">
    <property type="term" value="C:spindle pole"/>
    <property type="evidence" value="ECO:0007669"/>
    <property type="project" value="UniProtKB-SubCell"/>
</dbReference>
<sequence length="940" mass="106328">MPHKIGFTVVSSSGHEDGFSARELMVHAPTVNGWRSPRLCQYPQEIILQLAERCRIRKLQLLAHQYMIASKIEFYISESLPEYFAPYQSERFQRLGYVPLSDNEKTDFRARELKSVYMDAVGQYLKLIFHKNYINKYNLYGQVALVAVNIIGDPADYDSDTISSPSREKLIDHYLGVKLDDPALDGTYLGKRDSISPLDDLAFDMYQDPEVAQIIRRLDEKKREAVHLESYDHAKKLKQAIADLQKVGERLGRYEVEKRYAVEKEDYDLAKKKKEQMDEYRLKVYQQLDLHDLLDAQLQIQKPSELPLGSVSGTGSPQSSPPEPTDPLQGELGRAEPVLEEQLVDPSSPEPVVPYQSPVSPQTQPTASKENVSSVPSVEFLPYDERPLPAICKQVDEAVAYLEPEVTEEDMGDTPRTGNTGEPLTEKALREASPVVEVFGETLVSGAYSRTWSCREDALLTVHKKLMEVSVDTPKEDLRNMLRAAVFLVRRAIKDTVSSVFQASLKLLKMIITQYIPKHRLGKLETSQCVEKTLPHLLSRTGDSSSRLRLLASAFIQEMALWPEVKPLQIIPVHLVKTLKPNSPTHLAMSHVELVESLLGAMGTENSGFTINNVMKFATGALEHRAHEVREVVLRIIFAMYREHRAAVLGYLPPDDAGARRTVRYKTLFEGFAKIDGKSSETEMRAQRKAVTEAEKQTKEEMKVLKGHPAALKLELQAEIEAEEVSMSISLLTGYQVYESPQATAAKIEEELSSVTNYLDNLCIFCGERNESFTEEGLDLHYWKHCPMLTRCEHCKQMLEISSLTEHLLTDCDKRDNFGKCPRCREAVPRDELSRHVKSRICNPAKPENVANHCPLCHENFPPGEEAWRSHLMDRDGCKMNQRRTFPMNKTILVQPAKVGGYYLRKPGPSGTKFQPPATGSKTRTRVGPNKNTGKTYSKR</sequence>
<feature type="compositionally biased region" description="Polar residues" evidence="12">
    <location>
        <begin position="930"/>
        <end position="940"/>
    </location>
</feature>
<evidence type="ECO:0000256" key="7">
    <source>
        <dbReference type="ARBA" id="ARBA00023212"/>
    </source>
</evidence>
<feature type="region of interest" description="Disordered" evidence="12">
    <location>
        <begin position="305"/>
        <end position="374"/>
    </location>
</feature>
<evidence type="ECO:0000256" key="5">
    <source>
        <dbReference type="ARBA" id="ARBA00022737"/>
    </source>
</evidence>
<dbReference type="InterPro" id="IPR048739">
    <property type="entry name" value="CEP104_N"/>
</dbReference>
<dbReference type="Pfam" id="PF21039">
    <property type="entry name" value="CEP104_ZnF"/>
    <property type="match status" value="1"/>
</dbReference>
<feature type="non-terminal residue" evidence="15">
    <location>
        <position position="1"/>
    </location>
</feature>
<comment type="function">
    <text evidence="9">Required for ciliogenesis and for structural integrity at the ciliary tip.</text>
</comment>
<reference evidence="15 16" key="1">
    <citation type="submission" date="2019-09" db="EMBL/GenBank/DDBJ databases">
        <title>Bird 10,000 Genomes (B10K) Project - Family phase.</title>
        <authorList>
            <person name="Zhang G."/>
        </authorList>
    </citation>
    <scope>NUCLEOTIDE SEQUENCE [LARGE SCALE GENOMIC DNA]</scope>
    <source>
        <strain evidence="15">B10K-DU-002-32</strain>
        <tissue evidence="15">Muscle</tissue>
    </source>
</reference>
<dbReference type="InterPro" id="IPR008979">
    <property type="entry name" value="Galactose-bd-like_sf"/>
</dbReference>
<dbReference type="InterPro" id="IPR011989">
    <property type="entry name" value="ARM-like"/>
</dbReference>
<dbReference type="GO" id="GO:0005814">
    <property type="term" value="C:centriole"/>
    <property type="evidence" value="ECO:0007669"/>
    <property type="project" value="UniProtKB-SubCell"/>
</dbReference>
<dbReference type="FunFam" id="1.25.10.10:FF:000200">
    <property type="entry name" value="Centrosomal protein of 104 kDa"/>
    <property type="match status" value="1"/>
</dbReference>
<evidence type="ECO:0000256" key="12">
    <source>
        <dbReference type="SAM" id="MobiDB-lite"/>
    </source>
</evidence>
<evidence type="ECO:0000256" key="2">
    <source>
        <dbReference type="ARBA" id="ARBA00004138"/>
    </source>
</evidence>
<name>A0A7L1TZ88_PHANI</name>
<dbReference type="InterPro" id="IPR016024">
    <property type="entry name" value="ARM-type_fold"/>
</dbReference>
<dbReference type="AlphaFoldDB" id="A0A7L1TZ88"/>
<keyword evidence="6" id="KW-0175">Coiled coil</keyword>
<evidence type="ECO:0000259" key="13">
    <source>
        <dbReference type="Pfam" id="PF21038"/>
    </source>
</evidence>
<evidence type="ECO:0000256" key="6">
    <source>
        <dbReference type="ARBA" id="ARBA00023054"/>
    </source>
</evidence>
<dbReference type="PANTHER" id="PTHR13371:SF0">
    <property type="entry name" value="CENTROSOMAL PROTEIN OF 104 KDA"/>
    <property type="match status" value="1"/>
</dbReference>
<dbReference type="InterPro" id="IPR048738">
    <property type="entry name" value="CEP104_Znf"/>
</dbReference>
<dbReference type="SUPFAM" id="SSF49785">
    <property type="entry name" value="Galactose-binding domain-like"/>
    <property type="match status" value="1"/>
</dbReference>
<organism evidence="15 16">
    <name type="scientific">Phainopepla nitens</name>
    <name type="common">Phainopepla</name>
    <dbReference type="NCBI Taxonomy" id="161653"/>
    <lineage>
        <taxon>Eukaryota</taxon>
        <taxon>Metazoa</taxon>
        <taxon>Chordata</taxon>
        <taxon>Craniata</taxon>
        <taxon>Vertebrata</taxon>
        <taxon>Euteleostomi</taxon>
        <taxon>Archelosauria</taxon>
        <taxon>Archosauria</taxon>
        <taxon>Dinosauria</taxon>
        <taxon>Saurischia</taxon>
        <taxon>Theropoda</taxon>
        <taxon>Coelurosauria</taxon>
        <taxon>Aves</taxon>
        <taxon>Neognathae</taxon>
        <taxon>Neoaves</taxon>
        <taxon>Telluraves</taxon>
        <taxon>Australaves</taxon>
        <taxon>Passeriformes</taxon>
        <taxon>Bombycillidae</taxon>
        <taxon>Phainopepla</taxon>
    </lineage>
</organism>
<evidence type="ECO:0000256" key="4">
    <source>
        <dbReference type="ARBA" id="ARBA00022490"/>
    </source>
</evidence>
<keyword evidence="8" id="KW-0966">Cell projection</keyword>
<keyword evidence="16" id="KW-1185">Reference proteome</keyword>
<feature type="domain" description="Centrosomal protein CEP104 Zn finger" evidence="14">
    <location>
        <begin position="763"/>
        <end position="873"/>
    </location>
</feature>
<evidence type="ECO:0000256" key="10">
    <source>
        <dbReference type="ARBA" id="ARBA00065345"/>
    </source>
</evidence>
<evidence type="ECO:0000256" key="1">
    <source>
        <dbReference type="ARBA" id="ARBA00004114"/>
    </source>
</evidence>
<dbReference type="GO" id="GO:0005929">
    <property type="term" value="C:cilium"/>
    <property type="evidence" value="ECO:0007669"/>
    <property type="project" value="UniProtKB-SubCell"/>
</dbReference>
<proteinExistence type="predicted"/>
<dbReference type="Gene3D" id="3.30.40.10">
    <property type="entry name" value="Zinc/RING finger domain, C3HC4 (zinc finger)"/>
    <property type="match status" value="1"/>
</dbReference>
<dbReference type="EMBL" id="VXBQ01006425">
    <property type="protein sequence ID" value="NXO65970.1"/>
    <property type="molecule type" value="Genomic_DNA"/>
</dbReference>
<feature type="domain" description="Centrosomal protein CEP104 N-terminal" evidence="13">
    <location>
        <begin position="33"/>
        <end position="152"/>
    </location>
</feature>
<dbReference type="Pfam" id="PF21040">
    <property type="entry name" value="CEP104-like_TOG"/>
    <property type="match status" value="1"/>
</dbReference>
<evidence type="ECO:0000256" key="3">
    <source>
        <dbReference type="ARBA" id="ARBA00004647"/>
    </source>
</evidence>
<evidence type="ECO:0000256" key="11">
    <source>
        <dbReference type="ARBA" id="ARBA00068547"/>
    </source>
</evidence>
<dbReference type="InterPro" id="IPR013083">
    <property type="entry name" value="Znf_RING/FYVE/PHD"/>
</dbReference>
<evidence type="ECO:0000256" key="9">
    <source>
        <dbReference type="ARBA" id="ARBA00059645"/>
    </source>
</evidence>
<evidence type="ECO:0000259" key="14">
    <source>
        <dbReference type="Pfam" id="PF21039"/>
    </source>
</evidence>
<dbReference type="PANTHER" id="PTHR13371">
    <property type="entry name" value="GLYCINE-, GLUTAMATE-, THIENYLCYCLOHEXYLPIPERIDINE-BINDING PROTEIN"/>
    <property type="match status" value="1"/>
</dbReference>
<dbReference type="Pfam" id="PF21038">
    <property type="entry name" value="CEP104_N"/>
    <property type="match status" value="1"/>
</dbReference>
<feature type="compositionally biased region" description="Low complexity" evidence="12">
    <location>
        <begin position="353"/>
        <end position="365"/>
    </location>
</feature>